<organism evidence="1 2">
    <name type="scientific">Saccharothrix yanglingensis</name>
    <dbReference type="NCBI Taxonomy" id="659496"/>
    <lineage>
        <taxon>Bacteria</taxon>
        <taxon>Bacillati</taxon>
        <taxon>Actinomycetota</taxon>
        <taxon>Actinomycetes</taxon>
        <taxon>Pseudonocardiales</taxon>
        <taxon>Pseudonocardiaceae</taxon>
        <taxon>Saccharothrix</taxon>
    </lineage>
</organism>
<dbReference type="EMBL" id="NSDM01000009">
    <property type="protein sequence ID" value="MDQ2586516.1"/>
    <property type="molecule type" value="Genomic_DNA"/>
</dbReference>
<sequence>MNGRLTTFALTGAGAAAALAGRAVARRRAAHGTRSDHWLAVTVARPLEDVEGARALPEPLERLSGQVDLRFRAAPGDRGTEVLGRPRGDAVSREDLRVALRKAKSLLETGTVVQPDARPSTHPGPAGKVLQFVVRKSKGEGRL</sequence>
<comment type="caution">
    <text evidence="1">The sequence shown here is derived from an EMBL/GenBank/DDBJ whole genome shotgun (WGS) entry which is preliminary data.</text>
</comment>
<name>A0ABU0X304_9PSEU</name>
<proteinExistence type="predicted"/>
<gene>
    <name evidence="1" type="ORF">CKY47_21465</name>
</gene>
<evidence type="ECO:0008006" key="3">
    <source>
        <dbReference type="Google" id="ProtNLM"/>
    </source>
</evidence>
<evidence type="ECO:0000313" key="2">
    <source>
        <dbReference type="Proteomes" id="UP001225605"/>
    </source>
</evidence>
<dbReference type="Proteomes" id="UP001225605">
    <property type="component" value="Unassembled WGS sequence"/>
</dbReference>
<dbReference type="RefSeq" id="WP_306747773.1">
    <property type="nucleotide sequence ID" value="NZ_NSDM01000009.1"/>
</dbReference>
<reference evidence="1 2" key="1">
    <citation type="submission" date="2017-06" db="EMBL/GenBank/DDBJ databases">
        <title>Cultured bacterium strain Saccharothrix yanglingensis Hhs.015.</title>
        <authorList>
            <person name="Xia Y."/>
        </authorList>
    </citation>
    <scope>NUCLEOTIDE SEQUENCE [LARGE SCALE GENOMIC DNA]</scope>
    <source>
        <strain evidence="1 2">Hhs.015</strain>
    </source>
</reference>
<keyword evidence="2" id="KW-1185">Reference proteome</keyword>
<accession>A0ABU0X304</accession>
<evidence type="ECO:0000313" key="1">
    <source>
        <dbReference type="EMBL" id="MDQ2586516.1"/>
    </source>
</evidence>
<protein>
    <recommendedName>
        <fullName evidence="3">Secreted protein</fullName>
    </recommendedName>
</protein>